<feature type="chain" id="PRO_5012147659" evidence="1">
    <location>
        <begin position="22"/>
        <end position="199"/>
    </location>
</feature>
<evidence type="ECO:0000313" key="4">
    <source>
        <dbReference type="Proteomes" id="UP000192907"/>
    </source>
</evidence>
<dbReference type="AlphaFoldDB" id="A0A1Y6BPI7"/>
<dbReference type="PANTHER" id="PTHR34406:SF1">
    <property type="entry name" value="PROTEIN YCEI"/>
    <property type="match status" value="1"/>
</dbReference>
<dbReference type="PANTHER" id="PTHR34406">
    <property type="entry name" value="PROTEIN YCEI"/>
    <property type="match status" value="1"/>
</dbReference>
<dbReference type="OrthoDB" id="5297222at2"/>
<name>A0A1Y6BPI7_9BACT</name>
<feature type="domain" description="Lipid/polyisoprenoid-binding YceI-like" evidence="2">
    <location>
        <begin position="23"/>
        <end position="191"/>
    </location>
</feature>
<accession>A0A1Y6BPI7</accession>
<feature type="signal peptide" evidence="1">
    <location>
        <begin position="1"/>
        <end position="21"/>
    </location>
</feature>
<dbReference type="SMART" id="SM00867">
    <property type="entry name" value="YceI"/>
    <property type="match status" value="1"/>
</dbReference>
<dbReference type="EMBL" id="FWZT01000005">
    <property type="protein sequence ID" value="SMF13444.1"/>
    <property type="molecule type" value="Genomic_DNA"/>
</dbReference>
<dbReference type="Pfam" id="PF04264">
    <property type="entry name" value="YceI"/>
    <property type="match status" value="1"/>
</dbReference>
<gene>
    <name evidence="3" type="ORF">SAMN06296036_105232</name>
</gene>
<organism evidence="3 4">
    <name type="scientific">Pseudobacteriovorax antillogorgiicola</name>
    <dbReference type="NCBI Taxonomy" id="1513793"/>
    <lineage>
        <taxon>Bacteria</taxon>
        <taxon>Pseudomonadati</taxon>
        <taxon>Bdellovibrionota</taxon>
        <taxon>Oligoflexia</taxon>
        <taxon>Oligoflexales</taxon>
        <taxon>Pseudobacteriovoracaceae</taxon>
        <taxon>Pseudobacteriovorax</taxon>
    </lineage>
</organism>
<keyword evidence="4" id="KW-1185">Reference proteome</keyword>
<dbReference type="InterPro" id="IPR036761">
    <property type="entry name" value="TTHA0802/YceI-like_sf"/>
</dbReference>
<dbReference type="Gene3D" id="2.40.128.110">
    <property type="entry name" value="Lipid/polyisoprenoid-binding, YceI-like"/>
    <property type="match status" value="1"/>
</dbReference>
<dbReference type="RefSeq" id="WP_132317247.1">
    <property type="nucleotide sequence ID" value="NZ_FWZT01000005.1"/>
</dbReference>
<evidence type="ECO:0000313" key="3">
    <source>
        <dbReference type="EMBL" id="SMF13444.1"/>
    </source>
</evidence>
<reference evidence="4" key="1">
    <citation type="submission" date="2017-04" db="EMBL/GenBank/DDBJ databases">
        <authorList>
            <person name="Varghese N."/>
            <person name="Submissions S."/>
        </authorList>
    </citation>
    <scope>NUCLEOTIDE SEQUENCE [LARGE SCALE GENOMIC DNA]</scope>
    <source>
        <strain evidence="4">RKEM611</strain>
    </source>
</reference>
<dbReference type="Proteomes" id="UP000192907">
    <property type="component" value="Unassembled WGS sequence"/>
</dbReference>
<protein>
    <submittedName>
        <fullName evidence="3">Polyisoprenoid-binding protein YceI</fullName>
    </submittedName>
</protein>
<evidence type="ECO:0000256" key="1">
    <source>
        <dbReference type="SAM" id="SignalP"/>
    </source>
</evidence>
<dbReference type="SUPFAM" id="SSF101874">
    <property type="entry name" value="YceI-like"/>
    <property type="match status" value="1"/>
</dbReference>
<keyword evidence="1" id="KW-0732">Signal</keyword>
<dbReference type="InterPro" id="IPR007372">
    <property type="entry name" value="Lipid/polyisoprenoid-bd_YceI"/>
</dbReference>
<proteinExistence type="predicted"/>
<evidence type="ECO:0000259" key="2">
    <source>
        <dbReference type="SMART" id="SM00867"/>
    </source>
</evidence>
<sequence length="199" mass="22452">MIKLLVPLMALTMFYSNGIQADVHKIDRAHSSINFKIRHLFAKVTGQFKSFSGNIQYFPENVKKSKFTLEIDASSISTDHEKRDNHLRSADFFWVEKHPKILFSSKRVEDAGENRMKVIGHLTMRGVTKPIEVTVSYLGQVADPWGTTKAGFEANAKLNRKDFEITWNKSLDSGGVILGDMVDIEIFLETINESASSTP</sequence>
<dbReference type="STRING" id="1513793.SAMN06296036_105232"/>